<dbReference type="PROSITE" id="PS51468">
    <property type="entry name" value="VIT"/>
    <property type="match status" value="1"/>
</dbReference>
<evidence type="ECO:0000313" key="4">
    <source>
        <dbReference type="EMBL" id="VAX00796.1"/>
    </source>
</evidence>
<dbReference type="InterPro" id="IPR036465">
    <property type="entry name" value="vWFA_dom_sf"/>
</dbReference>
<dbReference type="InterPro" id="IPR013694">
    <property type="entry name" value="VIT"/>
</dbReference>
<dbReference type="InterPro" id="IPR002035">
    <property type="entry name" value="VWF_A"/>
</dbReference>
<dbReference type="SUPFAM" id="SSF53300">
    <property type="entry name" value="vWA-like"/>
    <property type="match status" value="1"/>
</dbReference>
<keyword evidence="1" id="KW-0812">Transmembrane</keyword>
<name>A0A3B1A4Y3_9ZZZZ</name>
<dbReference type="Gene3D" id="3.40.50.410">
    <property type="entry name" value="von Willebrand factor, type A domain"/>
    <property type="match status" value="1"/>
</dbReference>
<protein>
    <submittedName>
        <fullName evidence="4">Inter-alpha-trypsin inhibitor domain protein</fullName>
    </submittedName>
</protein>
<sequence length="739" mass="82596">MKNKDMFLIDDGEEDNNNQSWLCSFEEVVINIFTSVGFIIALVLIAVNVEAATTNNEILLNDQITLSDVHRGSLLFKSDNNGRYSLAPTLKTDVSMKVSGMIVRTSLKQYFKNDSTEWLEGIYVFPLPESAAVDHMKLRIGERSIEGQIKERAEANRIYSVAKKQGKKAALISQQRPNLFTNKIANIGPGEQVVVEIEYQQVLKYDNGQFKIRFPTTITPRYIPKNSTALTSNIEMSKSSTFVFESPKVLDAPKISASANVDQLNALNIDIALNAGFPVKEISSRYHKIKSIMHLEGRYTVSLLNKDIPSDRDFELLWQPELGSMPQAALFTQTDVDEDYHLIMLMPPNEISNNNQVLARDVTYVIDTSGSMYGESIRQAKAALQLAISRLRTFDKFNIIEFNSTSNVLFSDSRLASSKNTFIAKNFVSRLKADGGTEMKPALLAAFNAKSDNEYIRQIIFLTDGSVANEAELFSVIKSNLANSRLFTVAIGPSPNSHFMTKAATFGRGTYTYIGKVTEVKQKMSELFSKLEKPVMQNLSIKWPKDIVAEIWPKRLPDLYVGEPLIFTAKVNKHKKLNNQHSNNLLITGKRNQQAWKAELALNNSQENSGVAVLWARNKIASIMDTIREFRDNSTVDIVKDLKQKIIKIALAHHLVSNYTSLVAVDTTATRPIFEGLKVATVANSVPRGAVTKRILQGSYAQTATSAQLHLIIGVMLLLLSIFLVVRHTVVSFRDRVAL</sequence>
<feature type="domain" description="VWFA" evidence="2">
    <location>
        <begin position="361"/>
        <end position="531"/>
    </location>
</feature>
<dbReference type="PANTHER" id="PTHR45737">
    <property type="entry name" value="VON WILLEBRAND FACTOR A DOMAIN-CONTAINING PROTEIN 5A"/>
    <property type="match status" value="1"/>
</dbReference>
<dbReference type="SMART" id="SM00327">
    <property type="entry name" value="VWA"/>
    <property type="match status" value="1"/>
</dbReference>
<organism evidence="4">
    <name type="scientific">hydrothermal vent metagenome</name>
    <dbReference type="NCBI Taxonomy" id="652676"/>
    <lineage>
        <taxon>unclassified sequences</taxon>
        <taxon>metagenomes</taxon>
        <taxon>ecological metagenomes</taxon>
    </lineage>
</organism>
<dbReference type="Pfam" id="PF13768">
    <property type="entry name" value="VWA_3"/>
    <property type="match status" value="1"/>
</dbReference>
<dbReference type="EMBL" id="UOFS01000046">
    <property type="protein sequence ID" value="VAX00796.1"/>
    <property type="molecule type" value="Genomic_DNA"/>
</dbReference>
<reference evidence="4" key="1">
    <citation type="submission" date="2018-06" db="EMBL/GenBank/DDBJ databases">
        <authorList>
            <person name="Zhirakovskaya E."/>
        </authorList>
    </citation>
    <scope>NUCLEOTIDE SEQUENCE</scope>
</reference>
<accession>A0A3B1A4Y3</accession>
<dbReference type="NCBIfam" id="TIGR03788">
    <property type="entry name" value="marine_srt_targ"/>
    <property type="match status" value="1"/>
</dbReference>
<feature type="domain" description="VIT" evidence="3">
    <location>
        <begin position="73"/>
        <end position="201"/>
    </location>
</feature>
<keyword evidence="1" id="KW-1133">Transmembrane helix</keyword>
<evidence type="ECO:0000256" key="1">
    <source>
        <dbReference type="SAM" id="Phobius"/>
    </source>
</evidence>
<dbReference type="AlphaFoldDB" id="A0A3B1A4Y3"/>
<evidence type="ECO:0000259" key="2">
    <source>
        <dbReference type="PROSITE" id="PS50234"/>
    </source>
</evidence>
<dbReference type="PANTHER" id="PTHR45737:SF6">
    <property type="entry name" value="VON WILLEBRAND FACTOR A DOMAIN-CONTAINING PROTEIN 5A"/>
    <property type="match status" value="1"/>
</dbReference>
<gene>
    <name evidence="4" type="ORF">MNBD_GAMMA22-905</name>
</gene>
<dbReference type="PROSITE" id="PS50234">
    <property type="entry name" value="VWFA"/>
    <property type="match status" value="1"/>
</dbReference>
<feature type="transmembrane region" description="Helical" evidence="1">
    <location>
        <begin position="28"/>
        <end position="47"/>
    </location>
</feature>
<dbReference type="SMART" id="SM00609">
    <property type="entry name" value="VIT"/>
    <property type="match status" value="1"/>
</dbReference>
<dbReference type="Pfam" id="PF08487">
    <property type="entry name" value="VIT"/>
    <property type="match status" value="1"/>
</dbReference>
<proteinExistence type="predicted"/>
<feature type="transmembrane region" description="Helical" evidence="1">
    <location>
        <begin position="707"/>
        <end position="726"/>
    </location>
</feature>
<keyword evidence="1" id="KW-0472">Membrane</keyword>
<dbReference type="InterPro" id="IPR022440">
    <property type="entry name" value="CHP03788"/>
</dbReference>
<evidence type="ECO:0000259" key="3">
    <source>
        <dbReference type="PROSITE" id="PS51468"/>
    </source>
</evidence>